<feature type="chain" id="PRO_5045820274" evidence="4">
    <location>
        <begin position="27"/>
        <end position="255"/>
    </location>
</feature>
<evidence type="ECO:0000256" key="4">
    <source>
        <dbReference type="SAM" id="SignalP"/>
    </source>
</evidence>
<evidence type="ECO:0000256" key="3">
    <source>
        <dbReference type="SAM" id="MobiDB-lite"/>
    </source>
</evidence>
<dbReference type="Proteomes" id="UP001327225">
    <property type="component" value="Chromosome"/>
</dbReference>
<protein>
    <submittedName>
        <fullName evidence="5">Calcium-binding protein</fullName>
    </submittedName>
</protein>
<evidence type="ECO:0000256" key="2">
    <source>
        <dbReference type="ARBA" id="ARBA00022525"/>
    </source>
</evidence>
<evidence type="ECO:0000256" key="1">
    <source>
        <dbReference type="ARBA" id="ARBA00004613"/>
    </source>
</evidence>
<proteinExistence type="predicted"/>
<evidence type="ECO:0000313" key="6">
    <source>
        <dbReference type="Proteomes" id="UP001327225"/>
    </source>
</evidence>
<dbReference type="PRINTS" id="PR00313">
    <property type="entry name" value="CABNDNGRPT"/>
</dbReference>
<comment type="subcellular location">
    <subcellularLocation>
        <location evidence="1">Secreted</location>
    </subcellularLocation>
</comment>
<dbReference type="Gene3D" id="2.150.10.10">
    <property type="entry name" value="Serralysin-like metalloprotease, C-terminal"/>
    <property type="match status" value="2"/>
</dbReference>
<evidence type="ECO:0000313" key="5">
    <source>
        <dbReference type="EMBL" id="WQQ27908.1"/>
    </source>
</evidence>
<dbReference type="InterPro" id="IPR011049">
    <property type="entry name" value="Serralysin-like_metalloprot_C"/>
</dbReference>
<dbReference type="PROSITE" id="PS00330">
    <property type="entry name" value="HEMOLYSIN_CALCIUM"/>
    <property type="match status" value="1"/>
</dbReference>
<keyword evidence="2" id="KW-0964">Secreted</keyword>
<keyword evidence="6" id="KW-1185">Reference proteome</keyword>
<dbReference type="RefSeq" id="WP_322938181.1">
    <property type="nucleotide sequence ID" value="NZ_CP141059.1"/>
</dbReference>
<reference evidence="6" key="1">
    <citation type="submission" date="2023-12" db="EMBL/GenBank/DDBJ databases">
        <title>Novel species in genus Nocardioides.</title>
        <authorList>
            <person name="Zhou H."/>
        </authorList>
    </citation>
    <scope>NUCLEOTIDE SEQUENCE [LARGE SCALE GENOMIC DNA]</scope>
    <source>
        <strain evidence="6">HM61</strain>
    </source>
</reference>
<name>A0ABZ0ZX82_9ACTN</name>
<feature type="region of interest" description="Disordered" evidence="3">
    <location>
        <begin position="179"/>
        <end position="209"/>
    </location>
</feature>
<dbReference type="PANTHER" id="PTHR38340">
    <property type="entry name" value="S-LAYER PROTEIN"/>
    <property type="match status" value="1"/>
</dbReference>
<keyword evidence="4" id="KW-0732">Signal</keyword>
<dbReference type="SUPFAM" id="SSF51120">
    <property type="entry name" value="beta-Roll"/>
    <property type="match status" value="1"/>
</dbReference>
<organism evidence="5 6">
    <name type="scientific">Nocardioides bizhenqiangii</name>
    <dbReference type="NCBI Taxonomy" id="3095076"/>
    <lineage>
        <taxon>Bacteria</taxon>
        <taxon>Bacillati</taxon>
        <taxon>Actinomycetota</taxon>
        <taxon>Actinomycetes</taxon>
        <taxon>Propionibacteriales</taxon>
        <taxon>Nocardioidaceae</taxon>
        <taxon>Nocardioides</taxon>
    </lineage>
</organism>
<accession>A0ABZ0ZX82</accession>
<gene>
    <name evidence="5" type="ORF">SHK19_06650</name>
</gene>
<feature type="region of interest" description="Disordered" evidence="3">
    <location>
        <begin position="234"/>
        <end position="255"/>
    </location>
</feature>
<dbReference type="InterPro" id="IPR001343">
    <property type="entry name" value="Hemolysn_Ca-bd"/>
</dbReference>
<feature type="signal peptide" evidence="4">
    <location>
        <begin position="1"/>
        <end position="26"/>
    </location>
</feature>
<dbReference type="InterPro" id="IPR050557">
    <property type="entry name" value="RTX_toxin/Mannuronan_C5-epim"/>
</dbReference>
<dbReference type="Pfam" id="PF00353">
    <property type="entry name" value="HemolysinCabind"/>
    <property type="match status" value="2"/>
</dbReference>
<dbReference type="PANTHER" id="PTHR38340:SF1">
    <property type="entry name" value="S-LAYER PROTEIN"/>
    <property type="match status" value="1"/>
</dbReference>
<sequence>MLRRINRAALSLVATAALTLPAVATASGPESTERAPSPRWAEIIRTDAGYRYLASLHDSSLTLTRVGDRVVLHDRAMRRFRQALPAGCRRVTVARGIAASCRIPGTPTAVNPLELAIVPHAGNDRVDGSALSAVFKLILLAAAGDDVATGGAGADELNGALGIDRLTGGAGDDLIRVGPGNDIGDGGAGEDELVGTDGADHLSGGEGEDVLRGDAGKDTLLGGPAADSLICGPGFDTTDDDEDTDGVSHCEAVLP</sequence>
<dbReference type="InterPro" id="IPR018511">
    <property type="entry name" value="Hemolysin-typ_Ca-bd_CS"/>
</dbReference>
<dbReference type="EMBL" id="CP141059">
    <property type="protein sequence ID" value="WQQ27908.1"/>
    <property type="molecule type" value="Genomic_DNA"/>
</dbReference>